<evidence type="ECO:0000313" key="2">
    <source>
        <dbReference type="EMBL" id="VAX09061.1"/>
    </source>
</evidence>
<dbReference type="CDD" id="cd03814">
    <property type="entry name" value="GT4-like"/>
    <property type="match status" value="1"/>
</dbReference>
<dbReference type="GO" id="GO:0016757">
    <property type="term" value="F:glycosyltransferase activity"/>
    <property type="evidence" value="ECO:0007669"/>
    <property type="project" value="TreeGrafter"/>
</dbReference>
<dbReference type="PANTHER" id="PTHR45947">
    <property type="entry name" value="SULFOQUINOVOSYL TRANSFERASE SQD2"/>
    <property type="match status" value="1"/>
</dbReference>
<proteinExistence type="predicted"/>
<sequence length="374" mass="42131">MHICMITETYAPEVNGVAMTLARLVNGLLNKKHRVSLIRPRQDKYDRPGCCNSPEVKLVHSLGIPGYPGLRMGFISKRRLLNDWNKDRPDVIYVATEGPLGHRAVAAAEKLNIPVISGFHTNFHSYTTHYRLGLFKSLTINYLRKFHNRTALTLVPNSKLAKELKEIGINPVNIFSRGVDCELFNPDKRSHKIRRDWGVDESGTVLLYVGRLAHEKNIQLAITTYREMLRKDDNLKFVIVGDGPLYGELQRNNPDIIFCGIHRGKALARYYASADIFLFPSETETFGNVTLEAMASGLVVLAYDYAAAQMHIRHNISGYVSHLGDHHAYIEAGIALLNAKTAHPSIRTQARQRAETIDWPEHINRFEGILAAAI</sequence>
<dbReference type="InterPro" id="IPR050194">
    <property type="entry name" value="Glycosyltransferase_grp1"/>
</dbReference>
<accession>A0A3B1B4K4</accession>
<dbReference type="InterPro" id="IPR028098">
    <property type="entry name" value="Glyco_trans_4-like_N"/>
</dbReference>
<gene>
    <name evidence="2" type="ORF">MNBD_GAMMA25-121</name>
</gene>
<dbReference type="PANTHER" id="PTHR45947:SF3">
    <property type="entry name" value="SULFOQUINOVOSYL TRANSFERASE SQD2"/>
    <property type="match status" value="1"/>
</dbReference>
<dbReference type="AlphaFoldDB" id="A0A3B1B4K4"/>
<evidence type="ECO:0000259" key="1">
    <source>
        <dbReference type="Pfam" id="PF13439"/>
    </source>
</evidence>
<dbReference type="Gene3D" id="3.40.50.2000">
    <property type="entry name" value="Glycogen Phosphorylase B"/>
    <property type="match status" value="2"/>
</dbReference>
<feature type="domain" description="Glycosyltransferase subfamily 4-like N-terminal" evidence="1">
    <location>
        <begin position="14"/>
        <end position="182"/>
    </location>
</feature>
<reference evidence="2" key="1">
    <citation type="submission" date="2018-06" db="EMBL/GenBank/DDBJ databases">
        <authorList>
            <person name="Zhirakovskaya E."/>
        </authorList>
    </citation>
    <scope>NUCLEOTIDE SEQUENCE</scope>
</reference>
<organism evidence="2">
    <name type="scientific">hydrothermal vent metagenome</name>
    <dbReference type="NCBI Taxonomy" id="652676"/>
    <lineage>
        <taxon>unclassified sequences</taxon>
        <taxon>metagenomes</taxon>
        <taxon>ecological metagenomes</taxon>
    </lineage>
</organism>
<dbReference type="SUPFAM" id="SSF53756">
    <property type="entry name" value="UDP-Glycosyltransferase/glycogen phosphorylase"/>
    <property type="match status" value="1"/>
</dbReference>
<dbReference type="Pfam" id="PF13692">
    <property type="entry name" value="Glyco_trans_1_4"/>
    <property type="match status" value="1"/>
</dbReference>
<keyword evidence="2" id="KW-0808">Transferase</keyword>
<dbReference type="EMBL" id="UOFY01000031">
    <property type="protein sequence ID" value="VAX09061.1"/>
    <property type="molecule type" value="Genomic_DNA"/>
</dbReference>
<dbReference type="Pfam" id="PF13439">
    <property type="entry name" value="Glyco_transf_4"/>
    <property type="match status" value="1"/>
</dbReference>
<protein>
    <submittedName>
        <fullName evidence="2">Glycosyltransferase</fullName>
    </submittedName>
</protein>
<name>A0A3B1B4K4_9ZZZZ</name>